<dbReference type="Proteomes" id="UP000036834">
    <property type="component" value="Unassembled WGS sequence"/>
</dbReference>
<evidence type="ECO:0000313" key="3">
    <source>
        <dbReference type="Proteomes" id="UP000036834"/>
    </source>
</evidence>
<evidence type="ECO:0000313" key="2">
    <source>
        <dbReference type="EMBL" id="KNB70189.1"/>
    </source>
</evidence>
<dbReference type="STRING" id="54915.ADS79_14565"/>
<dbReference type="AlphaFoldDB" id="A0A0K9YN97"/>
<dbReference type="PATRIC" id="fig|54915.3.peg.1900"/>
<protein>
    <submittedName>
        <fullName evidence="2">Uncharacterized protein</fullName>
    </submittedName>
</protein>
<dbReference type="EMBL" id="BJON01000040">
    <property type="protein sequence ID" value="GED73039.1"/>
    <property type="molecule type" value="Genomic_DNA"/>
</dbReference>
<evidence type="ECO:0000313" key="4">
    <source>
        <dbReference type="Proteomes" id="UP000319578"/>
    </source>
</evidence>
<reference evidence="3" key="1">
    <citation type="submission" date="2015-07" db="EMBL/GenBank/DDBJ databases">
        <title>Genome sequencing project for genomic taxonomy and phylogenomics of Bacillus-like bacteria.</title>
        <authorList>
            <person name="Liu B."/>
            <person name="Wang J."/>
            <person name="Zhu Y."/>
            <person name="Liu G."/>
            <person name="Chen Q."/>
            <person name="Chen Z."/>
            <person name="Lan J."/>
            <person name="Che J."/>
            <person name="Ge C."/>
            <person name="Shi H."/>
            <person name="Pan Z."/>
            <person name="Liu X."/>
        </authorList>
    </citation>
    <scope>NUCLEOTIDE SEQUENCE [LARGE SCALE GENOMIC DNA]</scope>
    <source>
        <strain evidence="3">DSM 9887</strain>
    </source>
</reference>
<keyword evidence="4" id="KW-1185">Reference proteome</keyword>
<sequence length="128" mass="14825">MSLRNELHKTLWVIEDVIESIAKEDVKQVSPNYIAEVAEVGISDVIECLIYLQSQQKPVKGQLMLKVTCPIHQTTLVEIRGSWLQDLLEQMKDKYWCGNCIDYRPINSEETLIAFELSDEYIEFCKSN</sequence>
<gene>
    <name evidence="2" type="ORF">ADS79_14565</name>
    <name evidence="1" type="ORF">BRE01_67410</name>
</gene>
<dbReference type="RefSeq" id="WP_049739158.1">
    <property type="nucleotide sequence ID" value="NZ_BJON01000040.1"/>
</dbReference>
<dbReference type="Proteomes" id="UP000319578">
    <property type="component" value="Unassembled WGS sequence"/>
</dbReference>
<evidence type="ECO:0000313" key="1">
    <source>
        <dbReference type="EMBL" id="GED73039.1"/>
    </source>
</evidence>
<organism evidence="2 3">
    <name type="scientific">Brevibacillus reuszeri</name>
    <dbReference type="NCBI Taxonomy" id="54915"/>
    <lineage>
        <taxon>Bacteria</taxon>
        <taxon>Bacillati</taxon>
        <taxon>Bacillota</taxon>
        <taxon>Bacilli</taxon>
        <taxon>Bacillales</taxon>
        <taxon>Paenibacillaceae</taxon>
        <taxon>Brevibacillus</taxon>
    </lineage>
</organism>
<accession>A0A0K9YN97</accession>
<dbReference type="OrthoDB" id="9948603at2"/>
<reference evidence="2" key="2">
    <citation type="submission" date="2015-07" db="EMBL/GenBank/DDBJ databases">
        <title>MeaNS - Measles Nucleotide Surveillance Program.</title>
        <authorList>
            <person name="Tran T."/>
            <person name="Druce J."/>
        </authorList>
    </citation>
    <scope>NUCLEOTIDE SEQUENCE</scope>
    <source>
        <strain evidence="2">DSM 9887</strain>
    </source>
</reference>
<name>A0A0K9YN97_9BACL</name>
<dbReference type="EMBL" id="LGIQ01000009">
    <property type="protein sequence ID" value="KNB70189.1"/>
    <property type="molecule type" value="Genomic_DNA"/>
</dbReference>
<proteinExistence type="predicted"/>
<reference evidence="1 4" key="3">
    <citation type="submission" date="2019-06" db="EMBL/GenBank/DDBJ databases">
        <title>Whole genome shotgun sequence of Brevibacillus reuszeri NBRC 15719.</title>
        <authorList>
            <person name="Hosoyama A."/>
            <person name="Uohara A."/>
            <person name="Ohji S."/>
            <person name="Ichikawa N."/>
        </authorList>
    </citation>
    <scope>NUCLEOTIDE SEQUENCE [LARGE SCALE GENOMIC DNA]</scope>
    <source>
        <strain evidence="1 4">NBRC 15719</strain>
    </source>
</reference>
<comment type="caution">
    <text evidence="2">The sequence shown here is derived from an EMBL/GenBank/DDBJ whole genome shotgun (WGS) entry which is preliminary data.</text>
</comment>